<feature type="transmembrane region" description="Helical" evidence="4">
    <location>
        <begin position="302"/>
        <end position="324"/>
    </location>
</feature>
<dbReference type="PANTHER" id="PTHR14002:SF9">
    <property type="entry name" value="TRANSFORMING GROWTH FACTOR-BETA RECEPTOR TYPE 3-LIKE PROTEIN"/>
    <property type="match status" value="1"/>
</dbReference>
<evidence type="ECO:0000259" key="5">
    <source>
        <dbReference type="Pfam" id="PF00100"/>
    </source>
</evidence>
<feature type="domain" description="ZP-C" evidence="5">
    <location>
        <begin position="118"/>
        <end position="213"/>
    </location>
</feature>
<dbReference type="GO" id="GO:0007179">
    <property type="term" value="P:transforming growth factor beta receptor signaling pathway"/>
    <property type="evidence" value="ECO:0007669"/>
    <property type="project" value="TreeGrafter"/>
</dbReference>
<accession>A0AAD1VU92</accession>
<keyword evidence="4" id="KW-0812">Transmembrane</keyword>
<dbReference type="Pfam" id="PF00100">
    <property type="entry name" value="Zona_pellucida"/>
    <property type="match status" value="1"/>
</dbReference>
<name>A0AAD1VU92_PELCU</name>
<dbReference type="GO" id="GO:0005114">
    <property type="term" value="F:type II transforming growth factor beta receptor binding"/>
    <property type="evidence" value="ECO:0007669"/>
    <property type="project" value="TreeGrafter"/>
</dbReference>
<dbReference type="GO" id="GO:0001837">
    <property type="term" value="P:epithelial to mesenchymal transition"/>
    <property type="evidence" value="ECO:0007669"/>
    <property type="project" value="TreeGrafter"/>
</dbReference>
<dbReference type="GO" id="GO:0050431">
    <property type="term" value="F:transforming growth factor beta binding"/>
    <property type="evidence" value="ECO:0007669"/>
    <property type="project" value="TreeGrafter"/>
</dbReference>
<keyword evidence="4" id="KW-1133">Transmembrane helix</keyword>
<protein>
    <recommendedName>
        <fullName evidence="5">ZP-C domain-containing protein</fullName>
    </recommendedName>
</protein>
<dbReference type="GO" id="GO:0016477">
    <property type="term" value="P:cell migration"/>
    <property type="evidence" value="ECO:0007669"/>
    <property type="project" value="TreeGrafter"/>
</dbReference>
<dbReference type="InterPro" id="IPR055355">
    <property type="entry name" value="ZP-C"/>
</dbReference>
<feature type="region of interest" description="Disordered" evidence="3">
    <location>
        <begin position="333"/>
        <end position="352"/>
    </location>
</feature>
<evidence type="ECO:0000256" key="3">
    <source>
        <dbReference type="SAM" id="MobiDB-lite"/>
    </source>
</evidence>
<dbReference type="InterPro" id="IPR042235">
    <property type="entry name" value="ZP-C_dom"/>
</dbReference>
<evidence type="ECO:0000313" key="7">
    <source>
        <dbReference type="Proteomes" id="UP001295444"/>
    </source>
</evidence>
<reference evidence="6" key="1">
    <citation type="submission" date="2022-03" db="EMBL/GenBank/DDBJ databases">
        <authorList>
            <person name="Alioto T."/>
            <person name="Alioto T."/>
            <person name="Gomez Garrido J."/>
        </authorList>
    </citation>
    <scope>NUCLEOTIDE SEQUENCE</scope>
</reference>
<gene>
    <name evidence="6" type="ORF">PECUL_23A034868</name>
</gene>
<evidence type="ECO:0000313" key="6">
    <source>
        <dbReference type="EMBL" id="CAH2273547.1"/>
    </source>
</evidence>
<keyword evidence="7" id="KW-1185">Reference proteome</keyword>
<evidence type="ECO:0000256" key="2">
    <source>
        <dbReference type="ARBA" id="ARBA00023157"/>
    </source>
</evidence>
<sequence>MDGKVGRRGRDGMRGEAGMEEGSNTQFHIINVFFLLFSCHPPWFNFDVPRGLTWEQRLQTPPSTPLPVTCNHDKKDELLQGSKLPCITHGALERALRAAVRLQVHGPEVQCERGGVCSVSVGSRVQVEVSLSSSSPSIRISLSQCSLSPSSDPFNNSQLLLLVGGCPVEVGVNLQLNPPLPCSKDVPVRSFSFLLGPFYNNSIQFLHCRVGLCLLETFCRGMKRVGTSALPKCSIPHNSCTSITPSSSLAKSLFLRTVTQPLIVTIPSPRSVFYPNIVPRKSFRPPQPTPTEQRGQGIGMEAVAGVTLCSFVIGVMLSAGLWYIQSKTAPVSSATNGGSQGLQPSPNCVSTN</sequence>
<evidence type="ECO:0000256" key="4">
    <source>
        <dbReference type="SAM" id="Phobius"/>
    </source>
</evidence>
<keyword evidence="4" id="KW-0472">Membrane</keyword>
<proteinExistence type="predicted"/>
<dbReference type="Proteomes" id="UP001295444">
    <property type="component" value="Chromosome 03"/>
</dbReference>
<dbReference type="EMBL" id="OW240914">
    <property type="protein sequence ID" value="CAH2273547.1"/>
    <property type="molecule type" value="Genomic_DNA"/>
</dbReference>
<keyword evidence="1" id="KW-0732">Signal</keyword>
<dbReference type="AlphaFoldDB" id="A0AAD1VU92"/>
<keyword evidence="2" id="KW-1015">Disulfide bond</keyword>
<organism evidence="6 7">
    <name type="scientific">Pelobates cultripes</name>
    <name type="common">Western spadefoot toad</name>
    <dbReference type="NCBI Taxonomy" id="61616"/>
    <lineage>
        <taxon>Eukaryota</taxon>
        <taxon>Metazoa</taxon>
        <taxon>Chordata</taxon>
        <taxon>Craniata</taxon>
        <taxon>Vertebrata</taxon>
        <taxon>Euteleostomi</taxon>
        <taxon>Amphibia</taxon>
        <taxon>Batrachia</taxon>
        <taxon>Anura</taxon>
        <taxon>Pelobatoidea</taxon>
        <taxon>Pelobatidae</taxon>
        <taxon>Pelobates</taxon>
    </lineage>
</organism>
<dbReference type="GO" id="GO:0005024">
    <property type="term" value="F:transforming growth factor beta receptor activity"/>
    <property type="evidence" value="ECO:0007669"/>
    <property type="project" value="TreeGrafter"/>
</dbReference>
<dbReference type="GO" id="GO:0017015">
    <property type="term" value="P:regulation of transforming growth factor beta receptor signaling pathway"/>
    <property type="evidence" value="ECO:0007669"/>
    <property type="project" value="TreeGrafter"/>
</dbReference>
<dbReference type="Gene3D" id="2.60.40.4100">
    <property type="entry name" value="Zona pellucida, ZP-C domain"/>
    <property type="match status" value="1"/>
</dbReference>
<evidence type="ECO:0000256" key="1">
    <source>
        <dbReference type="ARBA" id="ARBA00022729"/>
    </source>
</evidence>
<dbReference type="GO" id="GO:0005539">
    <property type="term" value="F:glycosaminoglycan binding"/>
    <property type="evidence" value="ECO:0007669"/>
    <property type="project" value="TreeGrafter"/>
</dbReference>
<dbReference type="PANTHER" id="PTHR14002">
    <property type="entry name" value="ENDOGLIN/TGF-BETA RECEPTOR TYPE III"/>
    <property type="match status" value="1"/>
</dbReference>